<sequence length="608" mass="64543">MLKTLAWTLPDWRKAYQEGATPDQLLSNLVGQFDARDPAWISIATPDQLSQQLVELALKLEQFGGDLSRLPLYGVPFAAKDNIDVAGFPTTAACPAFAYKPKTDAQTVALLKAAGAIVVGKTNLDQFATGLVGTRSPYGAVPNTFNPNYVSGGSSSGSASAVARGLVPFSLGTDTAGSGRVPASLNNIVGLKGTCGAMSIRGVVPACRSLDVVSIFALTLDDAHAVFDVAAQYDAAEAYSRPAPTARPNSFGQRPRIGIPAQPQFYGDSVSAAAWESTLAQWSDLDAELVPIDFAPFSELAALLYEGPWVAERHAAVQDFMRDHADEMNPVVRGIIEQAKKFSATDTFKAEYRRAELRRTIDEVMAPLSGLIVPSAPTFPTLADLEKEPVKRNSELGTYTNFVNLADMCALAVPAGLRSDGLPFGVTLIGRAWHDKALQTLAQQWLATQTLTLGATAVSVPAPSPISPEVAPGYLRVAVVGAHLTGMPLNSQLTERKAVLVEQTHTAPSYRLFALANTTPPKPGLQHVSDGSGKSIIVELWDMPIEHFGSFVGLIPAPLGIGSLTLVDGRTVKGFICEGWALADATDITDFGGWRAYLAEKAAEKAKA</sequence>
<dbReference type="Pfam" id="PF01425">
    <property type="entry name" value="Amidase"/>
    <property type="match status" value="1"/>
</dbReference>
<dbReference type="SUPFAM" id="SSF75304">
    <property type="entry name" value="Amidase signature (AS) enzymes"/>
    <property type="match status" value="1"/>
</dbReference>
<organism evidence="3">
    <name type="scientific">Salinispirillum sp. LH 10-3-1</name>
    <dbReference type="NCBI Taxonomy" id="2952525"/>
    <lineage>
        <taxon>Bacteria</taxon>
        <taxon>Pseudomonadati</taxon>
        <taxon>Pseudomonadota</taxon>
        <taxon>Gammaproteobacteria</taxon>
        <taxon>Oceanospirillales</taxon>
        <taxon>Saccharospirillaceae</taxon>
        <taxon>Salinispirillum</taxon>
    </lineage>
</organism>
<dbReference type="EC" id="3.5.1.54" evidence="3"/>
<reference evidence="3" key="1">
    <citation type="submission" date="2022-07" db="EMBL/GenBank/DDBJ databases">
        <title>Complete genome sequence of Salinispirillum sp. LH10-3-1 capable of multiple carbohydrate inversion isolated from a soda lake.</title>
        <authorList>
            <person name="Liu J."/>
            <person name="Zhai Y."/>
            <person name="Zhang H."/>
            <person name="Yang H."/>
            <person name="Qu J."/>
            <person name="Li J."/>
        </authorList>
    </citation>
    <scope>NUCLEOTIDE SEQUENCE</scope>
    <source>
        <strain evidence="3">LH 10-3-1</strain>
    </source>
</reference>
<dbReference type="Gene3D" id="3.90.1300.10">
    <property type="entry name" value="Amidase signature (AS) domain"/>
    <property type="match status" value="1"/>
</dbReference>
<dbReference type="Gene3D" id="3.10.490.10">
    <property type="entry name" value="Gamma-glutamyl cyclotransferase-like"/>
    <property type="match status" value="1"/>
</dbReference>
<evidence type="ECO:0000259" key="2">
    <source>
        <dbReference type="Pfam" id="PF21986"/>
    </source>
</evidence>
<dbReference type="EMBL" id="CP101717">
    <property type="protein sequence ID" value="WLD58085.1"/>
    <property type="molecule type" value="Genomic_DNA"/>
</dbReference>
<dbReference type="PANTHER" id="PTHR11895:SF169">
    <property type="entry name" value="GLUTAMYL-TRNA(GLN) AMIDOTRANSFERASE"/>
    <property type="match status" value="1"/>
</dbReference>
<protein>
    <submittedName>
        <fullName evidence="3">Allophanate hydrolase</fullName>
        <ecNumber evidence="3">3.5.1.54</ecNumber>
    </submittedName>
</protein>
<dbReference type="InterPro" id="IPR036928">
    <property type="entry name" value="AS_sf"/>
</dbReference>
<feature type="domain" description="Amidase" evidence="1">
    <location>
        <begin position="68"/>
        <end position="438"/>
    </location>
</feature>
<accession>A0AB38YFG8</accession>
<dbReference type="AlphaFoldDB" id="A0AB38YFG8"/>
<dbReference type="InterPro" id="IPR000120">
    <property type="entry name" value="Amidase"/>
</dbReference>
<gene>
    <name evidence="3" type="primary">atzF</name>
    <name evidence="3" type="ORF">NFC81_15430</name>
</gene>
<dbReference type="InterPro" id="IPR053844">
    <property type="entry name" value="AH_C"/>
</dbReference>
<dbReference type="Pfam" id="PF21986">
    <property type="entry name" value="AH_C"/>
    <property type="match status" value="1"/>
</dbReference>
<evidence type="ECO:0000259" key="1">
    <source>
        <dbReference type="Pfam" id="PF01425"/>
    </source>
</evidence>
<name>A0AB38YFG8_9GAMM</name>
<keyword evidence="3" id="KW-0378">Hydrolase</keyword>
<dbReference type="PANTHER" id="PTHR11895">
    <property type="entry name" value="TRANSAMIDASE"/>
    <property type="match status" value="1"/>
</dbReference>
<dbReference type="NCBIfam" id="TIGR02713">
    <property type="entry name" value="allophanate_hyd"/>
    <property type="match status" value="1"/>
</dbReference>
<dbReference type="InterPro" id="IPR023631">
    <property type="entry name" value="Amidase_dom"/>
</dbReference>
<feature type="domain" description="Allophanate hydrolase C-terminal" evidence="2">
    <location>
        <begin position="476"/>
        <end position="599"/>
    </location>
</feature>
<dbReference type="Gene3D" id="1.20.58.1700">
    <property type="match status" value="1"/>
</dbReference>
<evidence type="ECO:0000313" key="3">
    <source>
        <dbReference type="EMBL" id="WLD58085.1"/>
    </source>
</evidence>
<dbReference type="InterPro" id="IPR014085">
    <property type="entry name" value="Allophanate_hydrolase"/>
</dbReference>
<dbReference type="GO" id="GO:0004039">
    <property type="term" value="F:allophanate hydrolase activity"/>
    <property type="evidence" value="ECO:0007669"/>
    <property type="project" value="UniProtKB-EC"/>
</dbReference>
<dbReference type="RefSeq" id="WP_304995371.1">
    <property type="nucleotide sequence ID" value="NZ_CP101717.1"/>
</dbReference>
<dbReference type="NCBIfam" id="NF006043">
    <property type="entry name" value="PRK08186.1"/>
    <property type="match status" value="1"/>
</dbReference>
<proteinExistence type="predicted"/>